<dbReference type="Proteomes" id="UP000663829">
    <property type="component" value="Unassembled WGS sequence"/>
</dbReference>
<feature type="compositionally biased region" description="Polar residues" evidence="1">
    <location>
        <begin position="53"/>
        <end position="69"/>
    </location>
</feature>
<gene>
    <name evidence="3" type="ORF">GPM918_LOCUS2062</name>
    <name evidence="2" type="ORF">OVA965_LOCUS877</name>
    <name evidence="5" type="ORF">SRO942_LOCUS2062</name>
    <name evidence="4" type="ORF">TMI583_LOCUS878</name>
</gene>
<organism evidence="3 6">
    <name type="scientific">Didymodactylos carnosus</name>
    <dbReference type="NCBI Taxonomy" id="1234261"/>
    <lineage>
        <taxon>Eukaryota</taxon>
        <taxon>Metazoa</taxon>
        <taxon>Spiralia</taxon>
        <taxon>Gnathifera</taxon>
        <taxon>Rotifera</taxon>
        <taxon>Eurotatoria</taxon>
        <taxon>Bdelloidea</taxon>
        <taxon>Philodinida</taxon>
        <taxon>Philodinidae</taxon>
        <taxon>Didymodactylos</taxon>
    </lineage>
</organism>
<keyword evidence="6" id="KW-1185">Reference proteome</keyword>
<dbReference type="Proteomes" id="UP000682733">
    <property type="component" value="Unassembled WGS sequence"/>
</dbReference>
<sequence>MNVYAYVIAIVQFIQKKYPKIFKNEISSVSKSTVTNQAPFSPRSDIGRERRLSNQSMTSGVSTSPNPITNPLLDSIAGKINKDSSKYSQSYDRQQLSGMMGAAANEKKIDVNNMKQQAQNIVEDGSLSLSQQAPFNLKNLMFAQRLGQQVTILTEKKKTTDREILQDELIKPTSLSEKKDQDHVDQQKSLLSINDEQTYGTPSVEQLIKHKEKLRLENDHGSHRKMLAKIADDERHKSDVFVKNISKPEAILDIQAQIPIPEANVTTPTIHTKQEEEILAEEDIFRTSKKRRRERQKQDGNRKVLNNNNRQTVQSTFQPTLNFGVCKHCGNIMSNEENDRTNQTVTSKPLSIVPIMSNSVQQSKNTDIDDWFESASDISRSSPKLLRQWMSDEHEQYEKPMSQQEVPQLNSRNLFTINTSDNRSKMLSPTITAREQQPSSDILRTENFFANDSDTQSTFNPVLLPQTATNNRLPQPMGESGTFTRLPEQKFRHRRSSSVKSASRHSEKEKPTALPTTVSVIQQRSTKRNSSTIQQQPKNLNVRRTSNWGVVEHSPDDSD</sequence>
<dbReference type="Proteomes" id="UP000681722">
    <property type="component" value="Unassembled WGS sequence"/>
</dbReference>
<evidence type="ECO:0000313" key="4">
    <source>
        <dbReference type="EMBL" id="CAF3507793.1"/>
    </source>
</evidence>
<protein>
    <submittedName>
        <fullName evidence="3">Uncharacterized protein</fullName>
    </submittedName>
</protein>
<dbReference type="OrthoDB" id="266053at2759"/>
<name>A0A813QWN3_9BILA</name>
<feature type="region of interest" description="Disordered" evidence="1">
    <location>
        <begin position="286"/>
        <end position="313"/>
    </location>
</feature>
<comment type="caution">
    <text evidence="3">The sequence shown here is derived from an EMBL/GenBank/DDBJ whole genome shotgun (WGS) entry which is preliminary data.</text>
</comment>
<evidence type="ECO:0000313" key="5">
    <source>
        <dbReference type="EMBL" id="CAF3555889.1"/>
    </source>
</evidence>
<reference evidence="3" key="1">
    <citation type="submission" date="2021-02" db="EMBL/GenBank/DDBJ databases">
        <authorList>
            <person name="Nowell W R."/>
        </authorList>
    </citation>
    <scope>NUCLEOTIDE SEQUENCE</scope>
</reference>
<dbReference type="Proteomes" id="UP000677228">
    <property type="component" value="Unassembled WGS sequence"/>
</dbReference>
<evidence type="ECO:0000313" key="6">
    <source>
        <dbReference type="Proteomes" id="UP000663829"/>
    </source>
</evidence>
<dbReference type="EMBL" id="CAJOBC010000216">
    <property type="protein sequence ID" value="CAF3555889.1"/>
    <property type="molecule type" value="Genomic_DNA"/>
</dbReference>
<dbReference type="AlphaFoldDB" id="A0A813QWN3"/>
<feature type="region of interest" description="Disordered" evidence="1">
    <location>
        <begin position="32"/>
        <end position="70"/>
    </location>
</feature>
<evidence type="ECO:0000256" key="1">
    <source>
        <dbReference type="SAM" id="MobiDB-lite"/>
    </source>
</evidence>
<evidence type="ECO:0000313" key="3">
    <source>
        <dbReference type="EMBL" id="CAF0773517.1"/>
    </source>
</evidence>
<dbReference type="EMBL" id="CAJNOK010000140">
    <property type="protein sequence ID" value="CAF0732055.1"/>
    <property type="molecule type" value="Genomic_DNA"/>
</dbReference>
<dbReference type="EMBL" id="CAJOBA010000140">
    <property type="protein sequence ID" value="CAF3507793.1"/>
    <property type="molecule type" value="Genomic_DNA"/>
</dbReference>
<accession>A0A813QWN3</accession>
<feature type="compositionally biased region" description="Polar residues" evidence="1">
    <location>
        <begin position="304"/>
        <end position="313"/>
    </location>
</feature>
<proteinExistence type="predicted"/>
<dbReference type="EMBL" id="CAJNOQ010000216">
    <property type="protein sequence ID" value="CAF0773517.1"/>
    <property type="molecule type" value="Genomic_DNA"/>
</dbReference>
<feature type="region of interest" description="Disordered" evidence="1">
    <location>
        <begin position="466"/>
        <end position="559"/>
    </location>
</feature>
<feature type="compositionally biased region" description="Polar residues" evidence="1">
    <location>
        <begin position="514"/>
        <end position="548"/>
    </location>
</feature>
<evidence type="ECO:0000313" key="2">
    <source>
        <dbReference type="EMBL" id="CAF0732055.1"/>
    </source>
</evidence>